<dbReference type="InterPro" id="IPR050370">
    <property type="entry name" value="HES_HEY"/>
</dbReference>
<feature type="region of interest" description="Disordered" evidence="7">
    <location>
        <begin position="175"/>
        <end position="202"/>
    </location>
</feature>
<dbReference type="GO" id="GO:1990837">
    <property type="term" value="F:sequence-specific double-stranded DNA binding"/>
    <property type="evidence" value="ECO:0007669"/>
    <property type="project" value="UniProtKB-ARBA"/>
</dbReference>
<evidence type="ECO:0000256" key="3">
    <source>
        <dbReference type="ARBA" id="ARBA00023015"/>
    </source>
</evidence>
<evidence type="ECO:0000313" key="10">
    <source>
        <dbReference type="Proteomes" id="UP001153620"/>
    </source>
</evidence>
<comment type="subcellular location">
    <subcellularLocation>
        <location evidence="1">Nucleus</location>
    </subcellularLocation>
</comment>
<feature type="compositionally biased region" description="Basic and acidic residues" evidence="7">
    <location>
        <begin position="271"/>
        <end position="280"/>
    </location>
</feature>
<feature type="compositionally biased region" description="Basic residues" evidence="7">
    <location>
        <begin position="191"/>
        <end position="202"/>
    </location>
</feature>
<dbReference type="Gene3D" id="4.10.280.10">
    <property type="entry name" value="Helix-loop-helix DNA-binding domain"/>
    <property type="match status" value="1"/>
</dbReference>
<dbReference type="SMART" id="SM00353">
    <property type="entry name" value="HLH"/>
    <property type="match status" value="1"/>
</dbReference>
<protein>
    <recommendedName>
        <fullName evidence="8">BHLH domain-containing protein</fullName>
    </recommendedName>
</protein>
<evidence type="ECO:0000256" key="5">
    <source>
        <dbReference type="ARBA" id="ARBA00023163"/>
    </source>
</evidence>
<keyword evidence="2" id="KW-0217">Developmental protein</keyword>
<dbReference type="GO" id="GO:0006355">
    <property type="term" value="P:regulation of DNA-templated transcription"/>
    <property type="evidence" value="ECO:0007669"/>
    <property type="project" value="InterPro"/>
</dbReference>
<feature type="domain" description="BHLH" evidence="8">
    <location>
        <begin position="29"/>
        <end position="88"/>
    </location>
</feature>
<feature type="region of interest" description="Disordered" evidence="7">
    <location>
        <begin position="238"/>
        <end position="280"/>
    </location>
</feature>
<dbReference type="FunFam" id="4.10.280.10:FF:000009">
    <property type="entry name" value="Transcription factor HES-1"/>
    <property type="match status" value="1"/>
</dbReference>
<dbReference type="GO" id="GO:0046983">
    <property type="term" value="F:protein dimerization activity"/>
    <property type="evidence" value="ECO:0007669"/>
    <property type="project" value="InterPro"/>
</dbReference>
<evidence type="ECO:0000259" key="8">
    <source>
        <dbReference type="PROSITE" id="PS50888"/>
    </source>
</evidence>
<evidence type="ECO:0000256" key="7">
    <source>
        <dbReference type="SAM" id="MobiDB-lite"/>
    </source>
</evidence>
<dbReference type="PANTHER" id="PTHR10985">
    <property type="entry name" value="BASIC HELIX-LOOP-HELIX TRANSCRIPTION FACTOR, HES-RELATED"/>
    <property type="match status" value="1"/>
</dbReference>
<name>A0A9N9RMJ4_9DIPT</name>
<keyword evidence="4" id="KW-0238">DNA-binding</keyword>
<dbReference type="Pfam" id="PF07527">
    <property type="entry name" value="Hairy_orange"/>
    <property type="match status" value="1"/>
</dbReference>
<dbReference type="GO" id="GO:0005634">
    <property type="term" value="C:nucleus"/>
    <property type="evidence" value="ECO:0007669"/>
    <property type="project" value="UniProtKB-SubCell"/>
</dbReference>
<dbReference type="InterPro" id="IPR011598">
    <property type="entry name" value="bHLH_dom"/>
</dbReference>
<feature type="compositionally biased region" description="Low complexity" evidence="7">
    <location>
        <begin position="255"/>
        <end position="268"/>
    </location>
</feature>
<dbReference type="OrthoDB" id="6085656at2759"/>
<reference evidence="9" key="2">
    <citation type="submission" date="2022-10" db="EMBL/GenBank/DDBJ databases">
        <authorList>
            <consortium name="ENA_rothamsted_submissions"/>
            <consortium name="culmorum"/>
            <person name="King R."/>
        </authorList>
    </citation>
    <scope>NUCLEOTIDE SEQUENCE</scope>
</reference>
<dbReference type="Proteomes" id="UP001153620">
    <property type="component" value="Chromosome 1"/>
</dbReference>
<reference evidence="9" key="1">
    <citation type="submission" date="2022-01" db="EMBL/GenBank/DDBJ databases">
        <authorList>
            <person name="King R."/>
        </authorList>
    </citation>
    <scope>NUCLEOTIDE SEQUENCE</scope>
</reference>
<dbReference type="SUPFAM" id="SSF47459">
    <property type="entry name" value="HLH, helix-loop-helix DNA-binding domain"/>
    <property type="match status" value="1"/>
</dbReference>
<dbReference type="InterPro" id="IPR003650">
    <property type="entry name" value="Orange_dom"/>
</dbReference>
<dbReference type="SMART" id="SM00511">
    <property type="entry name" value="ORANGE"/>
    <property type="match status" value="1"/>
</dbReference>
<keyword evidence="10" id="KW-1185">Reference proteome</keyword>
<keyword evidence="5" id="KW-0804">Transcription</keyword>
<dbReference type="CDD" id="cd19741">
    <property type="entry name" value="bHLH-O_ESMB_like"/>
    <property type="match status" value="1"/>
</dbReference>
<dbReference type="Pfam" id="PF00010">
    <property type="entry name" value="HLH"/>
    <property type="match status" value="1"/>
</dbReference>
<evidence type="ECO:0000313" key="9">
    <source>
        <dbReference type="EMBL" id="CAG9799684.1"/>
    </source>
</evidence>
<accession>A0A9N9RMJ4</accession>
<dbReference type="EMBL" id="OU895877">
    <property type="protein sequence ID" value="CAG9799684.1"/>
    <property type="molecule type" value="Genomic_DNA"/>
</dbReference>
<evidence type="ECO:0000256" key="2">
    <source>
        <dbReference type="ARBA" id="ARBA00022473"/>
    </source>
</evidence>
<feature type="compositionally biased region" description="Polar residues" evidence="7">
    <location>
        <begin position="8"/>
        <end position="23"/>
    </location>
</feature>
<evidence type="ECO:0000256" key="4">
    <source>
        <dbReference type="ARBA" id="ARBA00023125"/>
    </source>
</evidence>
<dbReference type="AlphaFoldDB" id="A0A9N9RMJ4"/>
<proteinExistence type="predicted"/>
<evidence type="ECO:0000256" key="1">
    <source>
        <dbReference type="ARBA" id="ARBA00004123"/>
    </source>
</evidence>
<keyword evidence="3" id="KW-0805">Transcription regulation</keyword>
<evidence type="ECO:0000256" key="6">
    <source>
        <dbReference type="ARBA" id="ARBA00023242"/>
    </source>
</evidence>
<dbReference type="PROSITE" id="PS50888">
    <property type="entry name" value="BHLH"/>
    <property type="match status" value="1"/>
</dbReference>
<keyword evidence="6" id="KW-0539">Nucleus</keyword>
<gene>
    <name evidence="9" type="ORF">CHIRRI_LOCUS2645</name>
</gene>
<feature type="region of interest" description="Disordered" evidence="7">
    <location>
        <begin position="1"/>
        <end position="23"/>
    </location>
</feature>
<organism evidence="9 10">
    <name type="scientific">Chironomus riparius</name>
    <dbReference type="NCBI Taxonomy" id="315576"/>
    <lineage>
        <taxon>Eukaryota</taxon>
        <taxon>Metazoa</taxon>
        <taxon>Ecdysozoa</taxon>
        <taxon>Arthropoda</taxon>
        <taxon>Hexapoda</taxon>
        <taxon>Insecta</taxon>
        <taxon>Pterygota</taxon>
        <taxon>Neoptera</taxon>
        <taxon>Endopterygota</taxon>
        <taxon>Diptera</taxon>
        <taxon>Nematocera</taxon>
        <taxon>Chironomoidea</taxon>
        <taxon>Chironomidae</taxon>
        <taxon>Chironominae</taxon>
        <taxon>Chironomus</taxon>
    </lineage>
</organism>
<sequence length="280" mass="31996">MKMAPTIGLNNNSGNGQGTDSPLSKTYQYRKIMKPMLERKRRARINRCLDELKDLITGALQNTDGEENITKLEKADILELTCRHLKTLQRQNKFYINSEQSYADRFRDGFSQCTKEVAKFLYGQQNRAGEHIIVHLNECIRRLDNLTNAASANNNNMQIANNNNYIPNDSLQLELNQQQQQQPPSSFIMPAHHHHHNHHHQNIRQPIAIPLVRKSPIPAQNYLPLPSQKISLSAIMHDRRSSDNDSPILTRPISRDSLSSPPSASSSPGQCKDEPVWRPW</sequence>
<dbReference type="SUPFAM" id="SSF158457">
    <property type="entry name" value="Orange domain-like"/>
    <property type="match status" value="1"/>
</dbReference>
<dbReference type="InterPro" id="IPR036638">
    <property type="entry name" value="HLH_DNA-bd_sf"/>
</dbReference>